<reference evidence="6 7" key="1">
    <citation type="submission" date="2022-06" db="EMBL/GenBank/DDBJ databases">
        <title>Ideonella sp. NS12-5 Genome sequencing and assembly.</title>
        <authorList>
            <person name="Jung Y."/>
        </authorList>
    </citation>
    <scope>NUCLEOTIDE SEQUENCE [LARGE SCALE GENOMIC DNA]</scope>
    <source>
        <strain evidence="6 7">NS12-5</strain>
    </source>
</reference>
<keyword evidence="7" id="KW-1185">Reference proteome</keyword>
<evidence type="ECO:0000313" key="7">
    <source>
        <dbReference type="Proteomes" id="UP001204851"/>
    </source>
</evidence>
<gene>
    <name evidence="6" type="ORF">M0L44_07945</name>
</gene>
<dbReference type="EMBL" id="JAMXMC010000004">
    <property type="protein sequence ID" value="MCO5976639.1"/>
    <property type="molecule type" value="Genomic_DNA"/>
</dbReference>
<name>A0ABT1BL63_9BURK</name>
<dbReference type="InterPro" id="IPR006665">
    <property type="entry name" value="OmpA-like"/>
</dbReference>
<evidence type="ECO:0000256" key="1">
    <source>
        <dbReference type="ARBA" id="ARBA00004442"/>
    </source>
</evidence>
<dbReference type="SUPFAM" id="SSF103088">
    <property type="entry name" value="OmpA-like"/>
    <property type="match status" value="1"/>
</dbReference>
<dbReference type="PANTHER" id="PTHR30329:SF21">
    <property type="entry name" value="LIPOPROTEIN YIAD-RELATED"/>
    <property type="match status" value="1"/>
</dbReference>
<keyword evidence="3" id="KW-0998">Cell outer membrane</keyword>
<evidence type="ECO:0000313" key="6">
    <source>
        <dbReference type="EMBL" id="MCO5976639.1"/>
    </source>
</evidence>
<dbReference type="InterPro" id="IPR006664">
    <property type="entry name" value="OMP_bac"/>
</dbReference>
<comment type="caution">
    <text evidence="6">The sequence shown here is derived from an EMBL/GenBank/DDBJ whole genome shotgun (WGS) entry which is preliminary data.</text>
</comment>
<dbReference type="CDD" id="cd07185">
    <property type="entry name" value="OmpA_C-like"/>
    <property type="match status" value="1"/>
</dbReference>
<evidence type="ECO:0000256" key="4">
    <source>
        <dbReference type="PROSITE-ProRule" id="PRU00473"/>
    </source>
</evidence>
<protein>
    <submittedName>
        <fullName evidence="6">OmpA family protein</fullName>
    </submittedName>
</protein>
<dbReference type="Proteomes" id="UP001204851">
    <property type="component" value="Unassembled WGS sequence"/>
</dbReference>
<organism evidence="6 7">
    <name type="scientific">Ideonella oryzae</name>
    <dbReference type="NCBI Taxonomy" id="2937441"/>
    <lineage>
        <taxon>Bacteria</taxon>
        <taxon>Pseudomonadati</taxon>
        <taxon>Pseudomonadota</taxon>
        <taxon>Betaproteobacteria</taxon>
        <taxon>Burkholderiales</taxon>
        <taxon>Sphaerotilaceae</taxon>
        <taxon>Ideonella</taxon>
    </lineage>
</organism>
<evidence type="ECO:0000259" key="5">
    <source>
        <dbReference type="PROSITE" id="PS51123"/>
    </source>
</evidence>
<feature type="domain" description="OmpA-like" evidence="5">
    <location>
        <begin position="108"/>
        <end position="223"/>
    </location>
</feature>
<keyword evidence="2 4" id="KW-0472">Membrane</keyword>
<accession>A0ABT1BL63</accession>
<proteinExistence type="predicted"/>
<dbReference type="PANTHER" id="PTHR30329">
    <property type="entry name" value="STATOR ELEMENT OF FLAGELLAR MOTOR COMPLEX"/>
    <property type="match status" value="1"/>
</dbReference>
<dbReference type="InterPro" id="IPR036737">
    <property type="entry name" value="OmpA-like_sf"/>
</dbReference>
<dbReference type="Gene3D" id="3.30.1330.60">
    <property type="entry name" value="OmpA-like domain"/>
    <property type="match status" value="1"/>
</dbReference>
<dbReference type="Pfam" id="PF00691">
    <property type="entry name" value="OmpA"/>
    <property type="match status" value="1"/>
</dbReference>
<dbReference type="InterPro" id="IPR039567">
    <property type="entry name" value="Gly-zipper"/>
</dbReference>
<dbReference type="Pfam" id="PF13488">
    <property type="entry name" value="Gly-zipper_Omp"/>
    <property type="match status" value="1"/>
</dbReference>
<dbReference type="PROSITE" id="PS51123">
    <property type="entry name" value="OMPA_2"/>
    <property type="match status" value="1"/>
</dbReference>
<sequence>MNTMSQDLPRSPRLMRGTGVALAVALAFSGCAEMGAREKGTATGAAIGAIGGAVISSATGGKAGTGALIGGAVGAVAGNIWSKRMEDKRKQMEAATQGTGVEVSRTADNRLQVNVPSDISFDVGRSALRPALHPVLDKFASGLDSSMKVMVIGHTDSTGSDAINDPLSVDRAASVRDYLVMRGVSPTRISIEGKGSHQPIADNATVDGRARNRRVEIFLSEAQPQG</sequence>
<evidence type="ECO:0000256" key="2">
    <source>
        <dbReference type="ARBA" id="ARBA00023136"/>
    </source>
</evidence>
<dbReference type="InterPro" id="IPR050330">
    <property type="entry name" value="Bact_OuterMem_StrucFunc"/>
</dbReference>
<dbReference type="PRINTS" id="PR01021">
    <property type="entry name" value="OMPADOMAIN"/>
</dbReference>
<dbReference type="PRINTS" id="PR01023">
    <property type="entry name" value="NAFLGMOTY"/>
</dbReference>
<comment type="subcellular location">
    <subcellularLocation>
        <location evidence="1">Cell outer membrane</location>
    </subcellularLocation>
</comment>
<evidence type="ECO:0000256" key="3">
    <source>
        <dbReference type="ARBA" id="ARBA00023237"/>
    </source>
</evidence>